<evidence type="ECO:0000313" key="3">
    <source>
        <dbReference type="EMBL" id="CUN05067.1"/>
    </source>
</evidence>
<evidence type="ECO:0000259" key="2">
    <source>
        <dbReference type="Pfam" id="PF18740"/>
    </source>
</evidence>
<dbReference type="RefSeq" id="WP_055238075.1">
    <property type="nucleotide sequence ID" value="NZ_CYXM01000007.1"/>
</dbReference>
<reference evidence="3 4" key="1">
    <citation type="submission" date="2015-09" db="EMBL/GenBank/DDBJ databases">
        <authorList>
            <consortium name="Pathogen Informatics"/>
        </authorList>
    </citation>
    <scope>NUCLEOTIDE SEQUENCE [LARGE SCALE GENOMIC DNA]</scope>
    <source>
        <strain evidence="3 4">2789STDY5834968</strain>
    </source>
</reference>
<evidence type="ECO:0000259" key="1">
    <source>
        <dbReference type="Pfam" id="PF12358"/>
    </source>
</evidence>
<accession>A0A173TSK8</accession>
<protein>
    <submittedName>
        <fullName evidence="3">Protein of uncharacterized function (DUF3644)</fullName>
    </submittedName>
</protein>
<name>A0A173TSK8_9FIRM</name>
<dbReference type="OrthoDB" id="1398764at2"/>
<dbReference type="Proteomes" id="UP000095673">
    <property type="component" value="Unassembled WGS sequence"/>
</dbReference>
<proteinExistence type="predicted"/>
<dbReference type="Pfam" id="PF12358">
    <property type="entry name" value="DUF3644"/>
    <property type="match status" value="1"/>
</dbReference>
<dbReference type="Pfam" id="PF18740">
    <property type="entry name" value="EC042_2821"/>
    <property type="match status" value="1"/>
</dbReference>
<feature type="domain" description="DUF3644" evidence="1">
    <location>
        <begin position="6"/>
        <end position="178"/>
    </location>
</feature>
<gene>
    <name evidence="3" type="ORF">ERS852580_01755</name>
</gene>
<dbReference type="EMBL" id="CYXM01000007">
    <property type="protein sequence ID" value="CUN05067.1"/>
    <property type="molecule type" value="Genomic_DNA"/>
</dbReference>
<sequence length="327" mass="38789">MNTYERLIDKAKEAFVMSIEIYNKPSIRYRLEGFSFFICNAWELMLKAYMIKKFGDESIYYHDNPGRTISLDRCVQKVFSNEKAPLRKNLEKIIELRNTSTHFITEEYEAVYVPLLQACVFNFVDKMMEFHEVDMTQVIPENFITLSVRLKSLNETEIKGKYTEQVAERILTAQRNLEPMIENNNNAFAIRVEHLHYATKKKSEATELYHIDKDAVEGVRIIKELKDPNETHKYSLKTCLEEVNKRLSRNGIVVYFNGNQVKINNYHFRLMNDYFKIKENEKFCYVYQVSTQPQYSYSQQAIDFIYDELRKAPNTLLDDLKERCAKK</sequence>
<dbReference type="InterPro" id="IPR049530">
    <property type="entry name" value="EC042_2821"/>
</dbReference>
<dbReference type="InterPro" id="IPR022104">
    <property type="entry name" value="DUF3644"/>
</dbReference>
<evidence type="ECO:0000313" key="4">
    <source>
        <dbReference type="Proteomes" id="UP000095673"/>
    </source>
</evidence>
<dbReference type="AlphaFoldDB" id="A0A173TSK8"/>
<feature type="domain" description="EC042-2821-like Restriction Endonuclease-like" evidence="2">
    <location>
        <begin position="227"/>
        <end position="321"/>
    </location>
</feature>
<organism evidence="3 4">
    <name type="scientific">Agathobacter rectalis</name>
    <dbReference type="NCBI Taxonomy" id="39491"/>
    <lineage>
        <taxon>Bacteria</taxon>
        <taxon>Bacillati</taxon>
        <taxon>Bacillota</taxon>
        <taxon>Clostridia</taxon>
        <taxon>Lachnospirales</taxon>
        <taxon>Lachnospiraceae</taxon>
        <taxon>Agathobacter</taxon>
    </lineage>
</organism>